<organism evidence="5 6">
    <name type="scientific">Allacma fusca</name>
    <dbReference type="NCBI Taxonomy" id="39272"/>
    <lineage>
        <taxon>Eukaryota</taxon>
        <taxon>Metazoa</taxon>
        <taxon>Ecdysozoa</taxon>
        <taxon>Arthropoda</taxon>
        <taxon>Hexapoda</taxon>
        <taxon>Collembola</taxon>
        <taxon>Symphypleona</taxon>
        <taxon>Sminthuridae</taxon>
        <taxon>Allacma</taxon>
    </lineage>
</organism>
<dbReference type="Pfam" id="PF12356">
    <property type="entry name" value="BIRC6"/>
    <property type="match status" value="1"/>
</dbReference>
<comment type="caution">
    <text evidence="5">The sequence shown here is derived from an EMBL/GenBank/DDBJ whole genome shotgun (WGS) entry which is preliminary data.</text>
</comment>
<feature type="compositionally biased region" description="Low complexity" evidence="3">
    <location>
        <begin position="2664"/>
        <end position="2682"/>
    </location>
</feature>
<dbReference type="PANTHER" id="PTHR46116:SF39">
    <property type="entry name" value="BACULOVIRAL IAP REPEAT-CONTAINING PROTEIN 6"/>
    <property type="match status" value="1"/>
</dbReference>
<keyword evidence="6" id="KW-1185">Reference proteome</keyword>
<evidence type="ECO:0000259" key="4">
    <source>
        <dbReference type="PROSITE" id="PS50127"/>
    </source>
</evidence>
<accession>A0A8J2JNG3</accession>
<keyword evidence="1" id="KW-0808">Transferase</keyword>
<evidence type="ECO:0000256" key="3">
    <source>
        <dbReference type="SAM" id="MobiDB-lite"/>
    </source>
</evidence>
<dbReference type="Pfam" id="PF00179">
    <property type="entry name" value="UQ_con"/>
    <property type="match status" value="1"/>
</dbReference>
<dbReference type="PROSITE" id="PS50143">
    <property type="entry name" value="BIR_REPEAT_2"/>
    <property type="match status" value="1"/>
</dbReference>
<dbReference type="PANTHER" id="PTHR46116">
    <property type="entry name" value="(E3-INDEPENDENT) E2 UBIQUITIN-CONJUGATING ENZYME"/>
    <property type="match status" value="1"/>
</dbReference>
<proteinExistence type="predicted"/>
<feature type="region of interest" description="Disordered" evidence="3">
    <location>
        <begin position="3756"/>
        <end position="3778"/>
    </location>
</feature>
<evidence type="ECO:0000256" key="1">
    <source>
        <dbReference type="ARBA" id="ARBA00022679"/>
    </source>
</evidence>
<feature type="compositionally biased region" description="Polar residues" evidence="3">
    <location>
        <begin position="4596"/>
        <end position="4613"/>
    </location>
</feature>
<dbReference type="Proteomes" id="UP000708208">
    <property type="component" value="Unassembled WGS sequence"/>
</dbReference>
<dbReference type="CDD" id="cd00022">
    <property type="entry name" value="BIR"/>
    <property type="match status" value="1"/>
</dbReference>
<evidence type="ECO:0000313" key="6">
    <source>
        <dbReference type="Proteomes" id="UP000708208"/>
    </source>
</evidence>
<dbReference type="PROSITE" id="PS50127">
    <property type="entry name" value="UBC_2"/>
    <property type="match status" value="1"/>
</dbReference>
<dbReference type="SMART" id="SM00238">
    <property type="entry name" value="BIR"/>
    <property type="match status" value="1"/>
</dbReference>
<feature type="compositionally biased region" description="Acidic residues" evidence="3">
    <location>
        <begin position="4645"/>
        <end position="4671"/>
    </location>
</feature>
<protein>
    <recommendedName>
        <fullName evidence="4">UBC core domain-containing protein</fullName>
    </recommendedName>
</protein>
<dbReference type="InterPro" id="IPR001370">
    <property type="entry name" value="BIR_rpt"/>
</dbReference>
<dbReference type="CDD" id="cd23810">
    <property type="entry name" value="UBCc_BIRC6"/>
    <property type="match status" value="1"/>
</dbReference>
<dbReference type="SMART" id="SM00212">
    <property type="entry name" value="UBCc"/>
    <property type="match status" value="1"/>
</dbReference>
<dbReference type="GO" id="GO:0004842">
    <property type="term" value="F:ubiquitin-protein transferase activity"/>
    <property type="evidence" value="ECO:0007669"/>
    <property type="project" value="InterPro"/>
</dbReference>
<dbReference type="Pfam" id="PF00653">
    <property type="entry name" value="BIR"/>
    <property type="match status" value="1"/>
</dbReference>
<dbReference type="FunFam" id="3.10.110.10:FF:000014">
    <property type="entry name" value="Baculoviral IAP repeat-containing protein 6"/>
    <property type="match status" value="1"/>
</dbReference>
<feature type="region of interest" description="Disordered" evidence="3">
    <location>
        <begin position="951"/>
        <end position="976"/>
    </location>
</feature>
<feature type="region of interest" description="Disordered" evidence="3">
    <location>
        <begin position="1484"/>
        <end position="1535"/>
    </location>
</feature>
<dbReference type="GO" id="GO:0006915">
    <property type="term" value="P:apoptotic process"/>
    <property type="evidence" value="ECO:0007669"/>
    <property type="project" value="InterPro"/>
</dbReference>
<feature type="region of interest" description="Disordered" evidence="3">
    <location>
        <begin position="2661"/>
        <end position="2686"/>
    </location>
</feature>
<keyword evidence="2" id="KW-0833">Ubl conjugation pathway</keyword>
<dbReference type="InterPro" id="IPR000608">
    <property type="entry name" value="UBC"/>
</dbReference>
<feature type="compositionally biased region" description="Low complexity" evidence="3">
    <location>
        <begin position="1486"/>
        <end position="1529"/>
    </location>
</feature>
<sequence>MMEDVKELKSDESPFMVKGGKTIRKILLHDKLNVIFVGTEDREIFVLDPTLGDVIYHTSYNNSNDSIADEDSEADWDFTVGTEKIIVVNKDTVGIRSEYKGIVLLDTVLQTSISNSSDTVLIELNVTEAESLCHSLAAVDVANESDTLEVEKQLKAVVSKESDLGTLSVKKEKWSTVKLELPHSVLKSTFHSMVTELWKKNAYIPQLSIASSILERLNMLLPPGKVDTDLPLDKSQMFSESSRLQTFVNWPHTDYKWALPEKMAQAGFYHNPGSNGDDRALCFTCNVCLVSWEPTDEPWSEHERHSPFCPFVRGEHTHNVPLYLSYATAPAFTISKSLGTPILGKSSYSNAAVIAYSQGLVVVWDIAKQAKEAVQFPVTYKDFLTAESIYSDVDMKPKEAWVMDVTDNSGLTPLHECPLDSEIHLTCTAVIGPSVSNSKKPPPSVLVAGTITKKDQQPTPFFFVYGLGANTVTEECKDVSVEILIPGNCSGTKQESQVDDEDLFVSYMSESDMMSDSVSIFSDMNMSDSSGTLILDIVSDNITAPAVPVKKKATVKKPPMPAPTSTKTIKVTPVSQPPVSLIQRLTLPSEMKHCYNIRHLIPTSDGSQVIVVTECSNLQLSETSPPGSIIIYNVKQSNTVQLDPLPVTLKNLELSEIIVDLCLIPPDVLETPSLASVHKQGHVVVYSLNGLTPLYRIMSESTITSISYCTSLERLCCGTNQGSIELYPLNNQTEEEKPMLPKQTNANSEAHKLVSLRPQNLSTMKQLLQLTLFENLKPCFTANVPSCWVKIIQAQKERKHPQHLQHHENELSTSTLSWRLQRNKNSKKEHLFELTLPKSTLVGHMDLKFILQMGCMSLPTIEVTLYKATKSNKRGAEVDKAIDFGTLKLKTASNEFLKSINAEIVCGPLDLGSHVDLSGQGGNIVMTSPSIMLTKGRNFYLHIKAKNIGKSSEGKKKPETCAPAGSSRSKSSSSAFTKMKFHDPPTMFGVNPGNNPFLQQHPIHKMMDGSIPEMDKKKDYGGCDWLNEISITIRQNKASSLLNEDQERRVMLTSTEFVAKLLAIAVFEGDDKSYAAQNAALDLLVWIAAVNLCGPQVGQSSTQLGFINTIQTKLSALILHGILNADRSTSHKSAKLLVLCIDAVENHHPKEAHSGFLPELLDSILDLLPNTITCVSAGSLQWYFLLLNRVRSENLYLTGETLLRLLRSVSQELYKRTDPMHALLRTRFGLYGTPFEPELFEVELPPVTKSYSHPLTYAGMCGGDNPNTTSGAGTFHLWGLKDVDFRDLLVGNPLSMRWGKVGLLSPKQQIQGLLEVEPLHFTCHAASDGTRIEKIDLGLGGTSLSAVPFPQPFEPFTNMPTGEGSKKSEPDKVEQIMMLQKALKMDAPEAFSDFLADFHVMGNKVEYTSYPGGAGGFQFGSPVAADNWNKVGVLTMVMNPGSSSTTAGSSKVYGPFIQPTAYTSAGHPVFSYHANQPHVTTVISKAPTHGSTTTSTTSTTTSSATTATAAPVAATTQAASTSSGATAGTHENEQKDDGLRLLLSPWQQMMYVPPQQALVIDRMHSGARRFVVLDFGAPVLLTDMVIPSCNDLVSLSIDIWVHREETDGQRLIVASDIGMRSLVICDLQPPPVCRYLKITTIGRYGMGTTKCRIPVGMFYGHTVVLPTDLGRASTMANFPPEVTVLSPINIQGHLSVLSSLVEDIGCRYQLACTKLKRLLEPLLKPEISSLDHISFYLPKGKERNKLGLNSHSDQGILLAYQECITLQQQLNVAKNVMKRLQKSLSPFPIAVQQQSSNSGSHNNGSSNSLSEICTDKVHIISEFLIESLLGISFILTSNSGNSGLQQQSPVYTLYKNLDLTMCEDLFKNVCVLENGQCQLSTCTLMLRVCGFQPWWGKFLASTLKSLFSSSNNRIFPQDRVFILLVYLGQKALLSGQNSSVLESAMELLAELLVPIEEQSGFLRSKIDMTLLGWVVMFLCLCLDGVNCALVGEASSSENLKDGKSKRDKDGTKDSVCLSSRWDFIQGESALYRRITNPKSSSSVSGFKRRLQKKIIATKQKLEELDSVAAGLGYNTNNPAAIQGGLGSQLSALGNKIEAIKQKQASIGKSIKLQSSKHFKDLLQIRRTEMLYRKGYLSAKDKDEQPCCSDVEINLNLNPQLCQTVAKGLGLLLLRMDSTCNSDVYLIVCKALARIATACRPAINLSGIFNQDQIVRLVLTAVGSDYVRQRNWSSSWVSHSIMCLIQDILEGERVFPRGKKTNSGGVKNEMMVDEEDDTIKEGVEGSEDMVVDETDACVSNTSEPGVSLESGESDYEDILDSHCEFIFNAQQPEQQTRRCSSSKKSHMKKLSPCVTSISTALDARLENGVESSTELRLRMMAVVDSEVLTQSLKAPIEIPAEIVKNLAGTASRTPTSPDTNPQQGIDSCQLLASCFQHIFEMMSSENCSVSIEKVLQLWISINLEIPGNGLEDAQTVQPSVPLSRESISALMTAFSKNTGIGVQEWGLAFQCLTLVSNQKNSACETGEWFYIMQDKNFPEMILRFISGAGMNLQKTHIVSAGPTVCQQFYNFLTRLRELSHDTPWTSCLKEILLRVLCLFLSGPFLNTDFPLDAFNKFLDRVTCPDLSYENAATVVNIIEQFAQALHLFVFFPTKITIRSNTELKTSSVQPPTTSTPTAAPLAPGTEQQQKGKTLNFEQVMFRLVSFVASCVTLPYKSDSSQADEEVTEFLNNMPVLSRLKVFDSTLTDALSKFGEQKPRTIGDIVLRMEKTMMRILSVLANPNGIHVLVSGDLLSAFNIMETSTPTTVVDAVIHLFCKLNSSVSLPGSTIQPIFRFLSKSPYDDFHCPLIVSETFVLMVLKVISKEEHLREFNDLKCVESVCDKLISSTRKFFSSCPTFVSILTQYIGRTDTNAIFGQKKFGSSEQFELPEGVINVAPLGTITSSNFSAHPSEVLLHATPPHRRARTPVWSYHFLPEETFLELVISLPCAILLKEVQILPHMTTSVSTACPSAVMVEVSRDRSNYTLPMGPPVQCGGLSTINIQLTQPEVAQTVLLRLFKPKDSNNLGLSQIRLLGCTTFSEAALEGLSAVENVRSLEASAHWMYIMDRAISVSIGNDVLHRHIVETAVGIPDMLESCYSMLMAPVASIKAQEVYLPHVSSVLFQFGCLRRDVSETLMSALLGPVQRGFSHGMVANANPQAMGVLSQLHTVVELVFKLCVNVPQFGYDNLVILTQWLDSAADNVNGGTASEVSPGVVPEYVQAVAATLWAIAGAGKTDLTHIVTFQLLEKLFNWTKLLNVKSELKSTLDHVICALCYSHPWLFVYLMYLMGIVQVQEWVEVTEPMVKHLAAWYEEGCLWDRVYAKNLQEIQGLNPGLLMTLGYAAQSPSCANLLLASQFLEGMNATIIEFWNCYTNKWMNVSVAAESFDQKNKVNEGGNIISTPALIGILKFYSQLCSVNIFKTWFGTNGSIFWLPILNLLSTLPGSLKSHFFGSHTYELESVVINFLAKACWSHPDNQNTIAKCLCEIVVKQKVTPHKAVFLHSMSSFCRRLLIQLLLENEKVIVHVKSGSKYPLKNPGGSLPLRERHPSMGVNGGDRIFYMSTHSYVYELLKYIEPFGVTMEKMASSSDPNRFLSMLKKEQGLIEAGLEMIDQMQLSMSANAAFAAKDKRSGLEGKRPFKTATKKLKQEGADIKSKEEVEKPKGPTLILESEEFPEISVPSNLPIATLMAAVRQQRPDLFLDYLVFTIRTEAAPSDTSSAQVSPSSSSGNLEENNLPDISSVAASRKRKDSIPEVFNILPLPSTIEVFSRTGGLGLLAKHLPVVYPETLRQIAVGSKFTGNVGLVTHHVDKDSPVAMSDADWVKIESADDFYDEMMDSMVAASTPIPKRSVAMKQFSATPGIPPHSMAAFGLFLGLPRFSEVLLGERIGAQCMLRLVMGVTDDAEGNDIFGSAVAKTLPTLPFQVLRCLLDVLPVTSKEGQILRRAMTDIKAIHFILACLAVFTHQNCDSSLIPGLQHELVIAATKAQGGYHENKSASTGKSDDKSHVYWAKGTGFGTGSTAQSWDIELAMQKKKQEEENVTCLLHVLSSFIHPRVSRRILTAEAMDEGANNTGYLRNDSVLDMARHVPLYKAVLQFLRALVSSSQLVPLLAPWERKIGTEKESSEQQPISCLLSKMKDVVDNYSKRLTSNTKSKGLKSKSNKTLDDLEDEGLALLIPDIQNTAVLVQKAVTELISKLGPSDVEMLEEELKAVPIYQTLEERYLVEMKKLQFAFFDMITEDEDTGGIRFTVSHHYEGNVRNNWSRSTPARLKRLAQESVTLSTSLPVAYGSTIFVRCDTDRLDIMKVLITGPSGTPYSNGCFEFDVFFPNDYPSSPMMINLETTGRQRIRFNPNLYTDGKVCLSILNTWHGRPEEKWNPQTSSLLPVLVAIQSLILNAEPYYNEPGYEKSRGTEAGERNSREYNAGIEIATVEWAMLDQIRHPSACFKDVIHRHFWLKRAEVLSQCEKWLENLIVTCKNDKRAGKHVTGSSDPVTVFKNNLALLKKELGNMKPPEGLEDFGEYPVAPTSNNHGCMAVFPTSSSTATVKTTEESANEQGPSSVPETNNPPANEISTKMTTALKSDSLKNVDNLKKLLSVNSSELLDVDDDDEDDDGELDEDYVEDEEDEEYTMLMDM</sequence>
<dbReference type="GO" id="GO:0005634">
    <property type="term" value="C:nucleus"/>
    <property type="evidence" value="ECO:0007669"/>
    <property type="project" value="TreeGrafter"/>
</dbReference>
<feature type="region of interest" description="Disordered" evidence="3">
    <location>
        <begin position="4592"/>
        <end position="4613"/>
    </location>
</feature>
<name>A0A8J2JNG3_9HEXA</name>
<evidence type="ECO:0000256" key="2">
    <source>
        <dbReference type="ARBA" id="ARBA00022786"/>
    </source>
</evidence>
<gene>
    <name evidence="5" type="ORF">AFUS01_LOCUS10040</name>
</gene>
<dbReference type="OrthoDB" id="47801at2759"/>
<reference evidence="5" key="1">
    <citation type="submission" date="2021-06" db="EMBL/GenBank/DDBJ databases">
        <authorList>
            <person name="Hodson N. C."/>
            <person name="Mongue J. A."/>
            <person name="Jaron S. K."/>
        </authorList>
    </citation>
    <scope>NUCLEOTIDE SEQUENCE</scope>
</reference>
<dbReference type="GO" id="GO:0004869">
    <property type="term" value="F:cysteine-type endopeptidase inhibitor activity"/>
    <property type="evidence" value="ECO:0007669"/>
    <property type="project" value="TreeGrafter"/>
</dbReference>
<dbReference type="InterPro" id="IPR022103">
    <property type="entry name" value="BIRC6"/>
</dbReference>
<evidence type="ECO:0000313" key="5">
    <source>
        <dbReference type="EMBL" id="CAG7720785.1"/>
    </source>
</evidence>
<feature type="domain" description="UBC core" evidence="4">
    <location>
        <begin position="4310"/>
        <end position="4477"/>
    </location>
</feature>
<dbReference type="GO" id="GO:0043066">
    <property type="term" value="P:negative regulation of apoptotic process"/>
    <property type="evidence" value="ECO:0007669"/>
    <property type="project" value="TreeGrafter"/>
</dbReference>
<feature type="region of interest" description="Disordered" evidence="3">
    <location>
        <begin position="4640"/>
        <end position="4677"/>
    </location>
</feature>
<dbReference type="GO" id="GO:0032465">
    <property type="term" value="P:regulation of cytokinesis"/>
    <property type="evidence" value="ECO:0007669"/>
    <property type="project" value="InterPro"/>
</dbReference>
<dbReference type="EMBL" id="CAJVCH010073648">
    <property type="protein sequence ID" value="CAG7720785.1"/>
    <property type="molecule type" value="Genomic_DNA"/>
</dbReference>